<dbReference type="PANTHER" id="PTHR43477">
    <property type="entry name" value="DIHYDROANTICAPSIN 7-DEHYDROGENASE"/>
    <property type="match status" value="1"/>
</dbReference>
<protein>
    <submittedName>
        <fullName evidence="3">NAD(P)-dependent dehydrogenase (Short-subunit alcohol dehydrogenase family)</fullName>
    </submittedName>
</protein>
<dbReference type="InterPro" id="IPR020904">
    <property type="entry name" value="Sc_DH/Rdtase_CS"/>
</dbReference>
<name>A0A370S6N7_PSEJE</name>
<dbReference type="InterPro" id="IPR036291">
    <property type="entry name" value="NAD(P)-bd_dom_sf"/>
</dbReference>
<dbReference type="PANTHER" id="PTHR43477:SF1">
    <property type="entry name" value="DIHYDROANTICAPSIN 7-DEHYDROGENASE"/>
    <property type="match status" value="1"/>
</dbReference>
<dbReference type="InterPro" id="IPR051122">
    <property type="entry name" value="SDR_DHRS6-like"/>
</dbReference>
<dbReference type="FunFam" id="3.40.50.720:FF:000084">
    <property type="entry name" value="Short-chain dehydrogenase reductase"/>
    <property type="match status" value="1"/>
</dbReference>
<dbReference type="Gene3D" id="3.40.50.720">
    <property type="entry name" value="NAD(P)-binding Rossmann-like Domain"/>
    <property type="match status" value="1"/>
</dbReference>
<dbReference type="SUPFAM" id="SSF51735">
    <property type="entry name" value="NAD(P)-binding Rossmann-fold domains"/>
    <property type="match status" value="1"/>
</dbReference>
<sequence length="256" mass="27212">MVSTDISFNPFSLAGKRVLVTGASSGLGQAIALSCARMGAELIITGRDKGRLTKTFEDLLSISDLPHRMIEADLVLVEGRAAVVEALGSEIHGLVHSAGISRLCPTRMMSEGHLRELQTINVEAPMLLTQGILKRNLMAVDGSILFIASIAAHIGVPGVGAYSGTKAALIAMSRCLAMEVIKRRIRVNCLSPSLVETPLFDEAVKVMNSMTQQLENHPLGFGKPEDIANAAIFMLSSASRWVTGTTLVMDGGLTIT</sequence>
<dbReference type="Proteomes" id="UP000255365">
    <property type="component" value="Unassembled WGS sequence"/>
</dbReference>
<dbReference type="EMBL" id="QRAV01000016">
    <property type="protein sequence ID" value="RDL15413.1"/>
    <property type="molecule type" value="Genomic_DNA"/>
</dbReference>
<comment type="similarity">
    <text evidence="1">Belongs to the short-chain dehydrogenases/reductases (SDR) family.</text>
</comment>
<gene>
    <name evidence="3" type="ORF">DEU51_11646</name>
</gene>
<dbReference type="CDD" id="cd05233">
    <property type="entry name" value="SDR_c"/>
    <property type="match status" value="1"/>
</dbReference>
<comment type="caution">
    <text evidence="3">The sequence shown here is derived from an EMBL/GenBank/DDBJ whole genome shotgun (WGS) entry which is preliminary data.</text>
</comment>
<organism evidence="3 4">
    <name type="scientific">Pseudomonas jessenii</name>
    <dbReference type="NCBI Taxonomy" id="77298"/>
    <lineage>
        <taxon>Bacteria</taxon>
        <taxon>Pseudomonadati</taxon>
        <taxon>Pseudomonadota</taxon>
        <taxon>Gammaproteobacteria</taxon>
        <taxon>Pseudomonadales</taxon>
        <taxon>Pseudomonadaceae</taxon>
        <taxon>Pseudomonas</taxon>
    </lineage>
</organism>
<proteinExistence type="inferred from homology"/>
<keyword evidence="2" id="KW-0560">Oxidoreductase</keyword>
<dbReference type="GO" id="GO:0016491">
    <property type="term" value="F:oxidoreductase activity"/>
    <property type="evidence" value="ECO:0007669"/>
    <property type="project" value="UniProtKB-KW"/>
</dbReference>
<dbReference type="AlphaFoldDB" id="A0A370S6N7"/>
<dbReference type="InterPro" id="IPR002347">
    <property type="entry name" value="SDR_fam"/>
</dbReference>
<dbReference type="Pfam" id="PF13561">
    <property type="entry name" value="adh_short_C2"/>
    <property type="match status" value="1"/>
</dbReference>
<evidence type="ECO:0000313" key="4">
    <source>
        <dbReference type="Proteomes" id="UP000255365"/>
    </source>
</evidence>
<evidence type="ECO:0000313" key="3">
    <source>
        <dbReference type="EMBL" id="RDL15413.1"/>
    </source>
</evidence>
<accession>A0A370S6N7</accession>
<dbReference type="PRINTS" id="PR00080">
    <property type="entry name" value="SDRFAMILY"/>
</dbReference>
<dbReference type="PROSITE" id="PS00061">
    <property type="entry name" value="ADH_SHORT"/>
    <property type="match status" value="1"/>
</dbReference>
<evidence type="ECO:0000256" key="1">
    <source>
        <dbReference type="ARBA" id="ARBA00006484"/>
    </source>
</evidence>
<dbReference type="PRINTS" id="PR00081">
    <property type="entry name" value="GDHRDH"/>
</dbReference>
<evidence type="ECO:0000256" key="2">
    <source>
        <dbReference type="ARBA" id="ARBA00023002"/>
    </source>
</evidence>
<reference evidence="3 4" key="1">
    <citation type="submission" date="2018-07" db="EMBL/GenBank/DDBJ databases">
        <title>Genome sequencing of rice bacterial endophytes.</title>
        <authorList>
            <person name="Venturi V."/>
        </authorList>
    </citation>
    <scope>NUCLEOTIDE SEQUENCE [LARGE SCALE GENOMIC DNA]</scope>
    <source>
        <strain evidence="3 4">E2333</strain>
    </source>
</reference>